<name>A0A5C6QBL6_9GAMM</name>
<protein>
    <recommendedName>
        <fullName evidence="3">Pseudouridine synthase</fullName>
        <ecNumber evidence="3">5.4.99.-</ecNumber>
    </recommendedName>
</protein>
<evidence type="ECO:0000259" key="4">
    <source>
        <dbReference type="Pfam" id="PF00849"/>
    </source>
</evidence>
<keyword evidence="6" id="KW-1185">Reference proteome</keyword>
<dbReference type="InterPro" id="IPR018496">
    <property type="entry name" value="PsdUridine_synth_RsuA/RluB_CS"/>
</dbReference>
<dbReference type="GO" id="GO:0001522">
    <property type="term" value="P:pseudouridine synthesis"/>
    <property type="evidence" value="ECO:0007669"/>
    <property type="project" value="InterPro"/>
</dbReference>
<reference evidence="5 6" key="1">
    <citation type="submission" date="2019-07" db="EMBL/GenBank/DDBJ databases">
        <title>Genomes of sea-ice associated Colwellia species.</title>
        <authorList>
            <person name="Bowman J.P."/>
        </authorList>
    </citation>
    <scope>NUCLEOTIDE SEQUENCE [LARGE SCALE GENOMIC DNA]</scope>
    <source>
        <strain evidence="5 6">ACAM 459</strain>
    </source>
</reference>
<dbReference type="InterPro" id="IPR006145">
    <property type="entry name" value="PsdUridine_synth_RsuA/RluA"/>
</dbReference>
<gene>
    <name evidence="5" type="ORF">ESZ36_16835</name>
</gene>
<evidence type="ECO:0000256" key="2">
    <source>
        <dbReference type="ARBA" id="ARBA00023235"/>
    </source>
</evidence>
<comment type="similarity">
    <text evidence="1 3">Belongs to the pseudouridine synthase RsuA family.</text>
</comment>
<proteinExistence type="inferred from homology"/>
<dbReference type="GO" id="GO:0009982">
    <property type="term" value="F:pseudouridine synthase activity"/>
    <property type="evidence" value="ECO:0007669"/>
    <property type="project" value="InterPro"/>
</dbReference>
<dbReference type="EC" id="5.4.99.-" evidence="3"/>
<dbReference type="NCBIfam" id="TIGR00093">
    <property type="entry name" value="pseudouridine synthase"/>
    <property type="match status" value="1"/>
</dbReference>
<dbReference type="Pfam" id="PF00849">
    <property type="entry name" value="PseudoU_synth_2"/>
    <property type="match status" value="1"/>
</dbReference>
<dbReference type="Gene3D" id="3.30.70.580">
    <property type="entry name" value="Pseudouridine synthase I, catalytic domain, N-terminal subdomain"/>
    <property type="match status" value="1"/>
</dbReference>
<accession>A0A5C6QBL6</accession>
<dbReference type="InterPro" id="IPR020094">
    <property type="entry name" value="TruA/RsuA/RluB/E/F_N"/>
</dbReference>
<dbReference type="GO" id="GO:0003723">
    <property type="term" value="F:RNA binding"/>
    <property type="evidence" value="ECO:0007669"/>
    <property type="project" value="InterPro"/>
</dbReference>
<keyword evidence="2 3" id="KW-0413">Isomerase</keyword>
<dbReference type="PROSITE" id="PS01149">
    <property type="entry name" value="PSI_RSU"/>
    <property type="match status" value="1"/>
</dbReference>
<dbReference type="OrthoDB" id="9807213at2"/>
<dbReference type="Gene3D" id="3.30.70.1560">
    <property type="entry name" value="Alpha-L RNA-binding motif"/>
    <property type="match status" value="1"/>
</dbReference>
<dbReference type="SUPFAM" id="SSF55120">
    <property type="entry name" value="Pseudouridine synthase"/>
    <property type="match status" value="1"/>
</dbReference>
<organism evidence="5 6">
    <name type="scientific">Colwellia demingiae</name>
    <dbReference type="NCBI Taxonomy" id="89401"/>
    <lineage>
        <taxon>Bacteria</taxon>
        <taxon>Pseudomonadati</taxon>
        <taxon>Pseudomonadota</taxon>
        <taxon>Gammaproteobacteria</taxon>
        <taxon>Alteromonadales</taxon>
        <taxon>Colwelliaceae</taxon>
        <taxon>Colwellia</taxon>
    </lineage>
</organism>
<dbReference type="AlphaFoldDB" id="A0A5C6QBL6"/>
<evidence type="ECO:0000313" key="5">
    <source>
        <dbReference type="EMBL" id="TWX66012.1"/>
    </source>
</evidence>
<evidence type="ECO:0000256" key="1">
    <source>
        <dbReference type="ARBA" id="ARBA00008348"/>
    </source>
</evidence>
<dbReference type="InterPro" id="IPR042092">
    <property type="entry name" value="PsdUridine_s_RsuA/RluB/E/F_cat"/>
</dbReference>
<feature type="domain" description="Pseudouridine synthase RsuA/RluA-like" evidence="4">
    <location>
        <begin position="2"/>
        <end position="145"/>
    </location>
</feature>
<dbReference type="Proteomes" id="UP000321822">
    <property type="component" value="Unassembled WGS sequence"/>
</dbReference>
<dbReference type="PANTHER" id="PTHR47683">
    <property type="entry name" value="PSEUDOURIDINE SYNTHASE FAMILY PROTEIN-RELATED"/>
    <property type="match status" value="1"/>
</dbReference>
<dbReference type="InterPro" id="IPR050343">
    <property type="entry name" value="RsuA_PseudoU_synthase"/>
</dbReference>
<evidence type="ECO:0000256" key="3">
    <source>
        <dbReference type="RuleBase" id="RU003887"/>
    </source>
</evidence>
<comment type="caution">
    <text evidence="5">The sequence shown here is derived from an EMBL/GenBank/DDBJ whole genome shotgun (WGS) entry which is preliminary data.</text>
</comment>
<dbReference type="EMBL" id="VOLT01000009">
    <property type="protein sequence ID" value="TWX66012.1"/>
    <property type="molecule type" value="Genomic_DNA"/>
</dbReference>
<dbReference type="GO" id="GO:0006364">
    <property type="term" value="P:rRNA processing"/>
    <property type="evidence" value="ECO:0007669"/>
    <property type="project" value="UniProtKB-ARBA"/>
</dbReference>
<dbReference type="GO" id="GO:0140098">
    <property type="term" value="F:catalytic activity, acting on RNA"/>
    <property type="evidence" value="ECO:0007669"/>
    <property type="project" value="UniProtKB-ARBA"/>
</dbReference>
<evidence type="ECO:0000313" key="6">
    <source>
        <dbReference type="Proteomes" id="UP000321822"/>
    </source>
</evidence>
<dbReference type="PANTHER" id="PTHR47683:SF2">
    <property type="entry name" value="RNA-BINDING S4 DOMAIN-CONTAINING PROTEIN"/>
    <property type="match status" value="1"/>
</dbReference>
<sequence length="176" mass="20334">MVVLFNKPFDVLCQFTDENNRRTLKDFITIPGIYAAGRLDRDSEGLLLLTNDGKLQHQIANPVKKTEKTYWVQIEGTPSEQDLTKLRQGVELKDGMTKPAKVAIMLEPNVWPRNPPIRERASIPTTWLEITITEGRNRQVRRMTANIGFPTLRLIRYRIGNWTLDNINNGEYKVEQ</sequence>
<dbReference type="InterPro" id="IPR000748">
    <property type="entry name" value="PsdUridine_synth_RsuA/RluB/E/F"/>
</dbReference>
<dbReference type="InterPro" id="IPR020103">
    <property type="entry name" value="PsdUridine_synth_cat_dom_sf"/>
</dbReference>